<gene>
    <name evidence="2" type="ORF">M9458_008941</name>
</gene>
<feature type="non-terminal residue" evidence="2">
    <location>
        <position position="125"/>
    </location>
</feature>
<organism evidence="2 3">
    <name type="scientific">Cirrhinus mrigala</name>
    <name type="common">Mrigala</name>
    <dbReference type="NCBI Taxonomy" id="683832"/>
    <lineage>
        <taxon>Eukaryota</taxon>
        <taxon>Metazoa</taxon>
        <taxon>Chordata</taxon>
        <taxon>Craniata</taxon>
        <taxon>Vertebrata</taxon>
        <taxon>Euteleostomi</taxon>
        <taxon>Actinopterygii</taxon>
        <taxon>Neopterygii</taxon>
        <taxon>Teleostei</taxon>
        <taxon>Ostariophysi</taxon>
        <taxon>Cypriniformes</taxon>
        <taxon>Cyprinidae</taxon>
        <taxon>Labeoninae</taxon>
        <taxon>Labeonini</taxon>
        <taxon>Cirrhinus</taxon>
    </lineage>
</organism>
<accession>A0ABD0RA88</accession>
<dbReference type="AlphaFoldDB" id="A0ABD0RA88"/>
<sequence length="125" mass="13064">PKAPAQSPMSVTPSAPGASVQMVPNILISTAPGFQGVPMLQGVPVLQGLQVVQRLPMVQGMPLVQGMPMIQGMPMVQGIPMVQGMPVIQPTVVQGTDSQPAAPAVSPQTMPKRPYKRTVEANTCK</sequence>
<evidence type="ECO:0000313" key="3">
    <source>
        <dbReference type="Proteomes" id="UP001529510"/>
    </source>
</evidence>
<reference evidence="2 3" key="1">
    <citation type="submission" date="2024-05" db="EMBL/GenBank/DDBJ databases">
        <title>Genome sequencing and assembly of Indian major carp, Cirrhinus mrigala (Hamilton, 1822).</title>
        <authorList>
            <person name="Mohindra V."/>
            <person name="Chowdhury L.M."/>
            <person name="Lal K."/>
            <person name="Jena J.K."/>
        </authorList>
    </citation>
    <scope>NUCLEOTIDE SEQUENCE [LARGE SCALE GENOMIC DNA]</scope>
    <source>
        <strain evidence="2">CM1030</strain>
        <tissue evidence="2">Blood</tissue>
    </source>
</reference>
<dbReference type="EMBL" id="JAMKFB020000004">
    <property type="protein sequence ID" value="KAL0195369.1"/>
    <property type="molecule type" value="Genomic_DNA"/>
</dbReference>
<comment type="caution">
    <text evidence="2">The sequence shown here is derived from an EMBL/GenBank/DDBJ whole genome shotgun (WGS) entry which is preliminary data.</text>
</comment>
<evidence type="ECO:0000313" key="2">
    <source>
        <dbReference type="EMBL" id="KAL0195369.1"/>
    </source>
</evidence>
<evidence type="ECO:0000256" key="1">
    <source>
        <dbReference type="SAM" id="MobiDB-lite"/>
    </source>
</evidence>
<feature type="region of interest" description="Disordered" evidence="1">
    <location>
        <begin position="94"/>
        <end position="125"/>
    </location>
</feature>
<name>A0ABD0RA88_CIRMR</name>
<dbReference type="Proteomes" id="UP001529510">
    <property type="component" value="Unassembled WGS sequence"/>
</dbReference>
<feature type="non-terminal residue" evidence="2">
    <location>
        <position position="1"/>
    </location>
</feature>
<keyword evidence="3" id="KW-1185">Reference proteome</keyword>
<proteinExistence type="predicted"/>
<protein>
    <submittedName>
        <fullName evidence="2">Uncharacterized protein</fullName>
    </submittedName>
</protein>